<comment type="caution">
    <text evidence="2">The sequence shown here is derived from an EMBL/GenBank/DDBJ whole genome shotgun (WGS) entry which is preliminary data.</text>
</comment>
<protein>
    <submittedName>
        <fullName evidence="2">Uncharacterized protein</fullName>
    </submittedName>
</protein>
<keyword evidence="1" id="KW-0812">Transmembrane</keyword>
<keyword evidence="1" id="KW-1133">Transmembrane helix</keyword>
<dbReference type="Proteomes" id="UP001627154">
    <property type="component" value="Unassembled WGS sequence"/>
</dbReference>
<keyword evidence="3" id="KW-1185">Reference proteome</keyword>
<dbReference type="EMBL" id="JBJJXI010000066">
    <property type="protein sequence ID" value="KAL3397282.1"/>
    <property type="molecule type" value="Genomic_DNA"/>
</dbReference>
<feature type="transmembrane region" description="Helical" evidence="1">
    <location>
        <begin position="100"/>
        <end position="117"/>
    </location>
</feature>
<reference evidence="2 3" key="1">
    <citation type="journal article" date="2024" name="bioRxiv">
        <title>A reference genome for Trichogramma kaykai: A tiny desert-dwelling parasitoid wasp with competing sex-ratio distorters.</title>
        <authorList>
            <person name="Culotta J."/>
            <person name="Lindsey A.R."/>
        </authorList>
    </citation>
    <scope>NUCLEOTIDE SEQUENCE [LARGE SCALE GENOMIC DNA]</scope>
    <source>
        <strain evidence="2 3">KSX58</strain>
    </source>
</reference>
<proteinExistence type="predicted"/>
<name>A0ABD2WW88_9HYME</name>
<keyword evidence="1" id="KW-0472">Membrane</keyword>
<sequence>MRPASIESRRRVARSKRFFFLHVRMKDGRRGRTPAATSSRTGYLRFHQTYDDLFCFLSKGWMRRSVMRARATHSSPPRGSILTSRYFHERSFTSMRKRRFFFFLSIYFIKLAWAANVKPSISIFIYCCRLLATAAARVFTCVCCSSIGDRSRARVQLPTVNTPGSPKAPASCTSANARLESITRQNNPRDFQSKPLSHHTSLADSDLPNVTYTTCLWQKNKLIFSALLATIDEEARGEIYWGI</sequence>
<evidence type="ECO:0000256" key="1">
    <source>
        <dbReference type="SAM" id="Phobius"/>
    </source>
</evidence>
<dbReference type="AlphaFoldDB" id="A0ABD2WW88"/>
<gene>
    <name evidence="2" type="ORF">TKK_008852</name>
</gene>
<evidence type="ECO:0000313" key="2">
    <source>
        <dbReference type="EMBL" id="KAL3397282.1"/>
    </source>
</evidence>
<accession>A0ABD2WW88</accession>
<organism evidence="2 3">
    <name type="scientific">Trichogramma kaykai</name>
    <dbReference type="NCBI Taxonomy" id="54128"/>
    <lineage>
        <taxon>Eukaryota</taxon>
        <taxon>Metazoa</taxon>
        <taxon>Ecdysozoa</taxon>
        <taxon>Arthropoda</taxon>
        <taxon>Hexapoda</taxon>
        <taxon>Insecta</taxon>
        <taxon>Pterygota</taxon>
        <taxon>Neoptera</taxon>
        <taxon>Endopterygota</taxon>
        <taxon>Hymenoptera</taxon>
        <taxon>Apocrita</taxon>
        <taxon>Proctotrupomorpha</taxon>
        <taxon>Chalcidoidea</taxon>
        <taxon>Trichogrammatidae</taxon>
        <taxon>Trichogramma</taxon>
    </lineage>
</organism>
<evidence type="ECO:0000313" key="3">
    <source>
        <dbReference type="Proteomes" id="UP001627154"/>
    </source>
</evidence>